<evidence type="ECO:0000256" key="6">
    <source>
        <dbReference type="ARBA" id="ARBA00022692"/>
    </source>
</evidence>
<evidence type="ECO:0000313" key="25">
    <source>
        <dbReference type="Proteomes" id="UP000006038"/>
    </source>
</evidence>
<evidence type="ECO:0000256" key="3">
    <source>
        <dbReference type="ARBA" id="ARBA00022475"/>
    </source>
</evidence>
<dbReference type="EnsemblPlants" id="OB04G33280.1">
    <property type="protein sequence ID" value="OB04G33280.1"/>
    <property type="gene ID" value="OB04G33280"/>
</dbReference>
<keyword evidence="25" id="KW-1185">Reference proteome</keyword>
<dbReference type="OMA" id="CCIHEHE"/>
<keyword evidence="10 18" id="KW-0067">ATP-binding</keyword>
<dbReference type="FunFam" id="1.10.510.10:FF:000060">
    <property type="entry name" value="G-type lectin S-receptor-like serine/threonine-protein kinase"/>
    <property type="match status" value="2"/>
</dbReference>
<evidence type="ECO:0000256" key="5">
    <source>
        <dbReference type="ARBA" id="ARBA00022679"/>
    </source>
</evidence>
<dbReference type="CDD" id="cd01098">
    <property type="entry name" value="PAN_AP_plant"/>
    <property type="match status" value="1"/>
</dbReference>
<evidence type="ECO:0000313" key="24">
    <source>
        <dbReference type="EnsemblPlants" id="OB04G33280.1"/>
    </source>
</evidence>
<keyword evidence="9" id="KW-0418">Kinase</keyword>
<feature type="transmembrane region" description="Helical" evidence="19">
    <location>
        <begin position="446"/>
        <end position="469"/>
    </location>
</feature>
<evidence type="ECO:0000259" key="23">
    <source>
        <dbReference type="PROSITE" id="PS50948"/>
    </source>
</evidence>
<dbReference type="Gene3D" id="1.10.510.10">
    <property type="entry name" value="Transferase(Phosphotransferase) domain 1"/>
    <property type="match status" value="2"/>
</dbReference>
<dbReference type="PROSITE" id="PS50011">
    <property type="entry name" value="PROTEIN_KINASE_DOM"/>
    <property type="match status" value="2"/>
</dbReference>
<evidence type="ECO:0000256" key="18">
    <source>
        <dbReference type="PROSITE-ProRule" id="PRU10141"/>
    </source>
</evidence>
<comment type="catalytic activity">
    <reaction evidence="17">
        <text>L-seryl-[protein] + ATP = O-phospho-L-seryl-[protein] + ADP + H(+)</text>
        <dbReference type="Rhea" id="RHEA:17989"/>
        <dbReference type="Rhea" id="RHEA-COMP:9863"/>
        <dbReference type="Rhea" id="RHEA-COMP:11604"/>
        <dbReference type="ChEBI" id="CHEBI:15378"/>
        <dbReference type="ChEBI" id="CHEBI:29999"/>
        <dbReference type="ChEBI" id="CHEBI:30616"/>
        <dbReference type="ChEBI" id="CHEBI:83421"/>
        <dbReference type="ChEBI" id="CHEBI:456216"/>
        <dbReference type="EC" id="2.7.11.1"/>
    </reaction>
</comment>
<evidence type="ECO:0000256" key="7">
    <source>
        <dbReference type="ARBA" id="ARBA00022729"/>
    </source>
</evidence>
<proteinExistence type="predicted"/>
<dbReference type="InterPro" id="IPR001245">
    <property type="entry name" value="Ser-Thr/Tyr_kinase_cat_dom"/>
</dbReference>
<feature type="domain" description="Protein kinase" evidence="21">
    <location>
        <begin position="923"/>
        <end position="1188"/>
    </location>
</feature>
<reference evidence="24" key="1">
    <citation type="journal article" date="2013" name="Nat. Commun.">
        <title>Whole-genome sequencing of Oryza brachyantha reveals mechanisms underlying Oryza genome evolution.</title>
        <authorList>
            <person name="Chen J."/>
            <person name="Huang Q."/>
            <person name="Gao D."/>
            <person name="Wang J."/>
            <person name="Lang Y."/>
            <person name="Liu T."/>
            <person name="Li B."/>
            <person name="Bai Z."/>
            <person name="Luis Goicoechea J."/>
            <person name="Liang C."/>
            <person name="Chen C."/>
            <person name="Zhang W."/>
            <person name="Sun S."/>
            <person name="Liao Y."/>
            <person name="Zhang X."/>
            <person name="Yang L."/>
            <person name="Song C."/>
            <person name="Wang M."/>
            <person name="Shi J."/>
            <person name="Liu G."/>
            <person name="Liu J."/>
            <person name="Zhou H."/>
            <person name="Zhou W."/>
            <person name="Yu Q."/>
            <person name="An N."/>
            <person name="Chen Y."/>
            <person name="Cai Q."/>
            <person name="Wang B."/>
            <person name="Liu B."/>
            <person name="Min J."/>
            <person name="Huang Y."/>
            <person name="Wu H."/>
            <person name="Li Z."/>
            <person name="Zhang Y."/>
            <person name="Yin Y."/>
            <person name="Song W."/>
            <person name="Jiang J."/>
            <person name="Jackson S.A."/>
            <person name="Wing R.A."/>
            <person name="Wang J."/>
            <person name="Chen M."/>
        </authorList>
    </citation>
    <scope>NUCLEOTIDE SEQUENCE [LARGE SCALE GENOMIC DNA]</scope>
    <source>
        <strain evidence="24">cv. IRGC 101232</strain>
    </source>
</reference>
<sequence>MVRFTMLLLLLSIPLCKTDDQLTPEKPLFPGEMLISKSGVFALGFFSPAANSSKGLYVGIWFHDIPERTVVWVANRDSPVTAPSSAKLAISSSSEMVLSESDSQGGGCTLWTTKSGAAGAGASSAVLLDTGNLVLRSPNGTDVWQSFDHPTDTVLAGMMFLMSYRSRVVGRLVAWRSPDDPSTGDFSFSLDPGSDLQGITWNGTKPYCRNGVRTGVSASGSPYPISSSNTSAFVYQMLVDTGSAIYYTYTVSGGSSRTRITLDHTGAMTFRGWDNASSSWTVISQRPAAAGSCEVYASCGPFGYCDLTGPVPTCRCLDGFEPVDGGGASFSRGCRRKQELRCGETAAGRFVSLPGMKAPDKFLHVRNRTFDQCAAECRRNCSCMAYAYANLSSSGTLSDPSRCLIWTGELVDMGARKDVVGDTLYLRVADSSGPNSTVNSNKKRDLVVKIVLPAVVCLLTFTTFIYIVTKHKPRGIRRKKEMLKIPALRYFSTSHDSWDQNLEFACISFEEVATATNSFHETNMLGQGGFGKVYKGTMVDGKEVAVKRLSKCSEQGTEQFRNEVVLIAKLQHKNLVRLLGCCIHGDEKLLIYEYLPNKSLDKFLFNHGIHTTLDWPRRFKIIEGVARGLLYLHQDSRMRIIHRDLKASNILLDAEMNPKISDFGLARIFAGNEQQESTKRVVGTYGYMSPEYAMQGKFSVKSDTYSFGVLLLEIVSGLKVSSPQHLVMDYPNLIAYAWNLWKNGRQRDFVDTSILESCSLSEVFKCIHIGLLCVQDSPNARPPMSLVVSMLDNEDIPRPMPKQPVYFAQRHYEAEEPTEDLEKSVNDFAVILNLPDKSEVGGTVGYAKESNVVKIVLPIMSSLLILTCICLVWIRKSRGKHRSKEIQNKLMVQYLSASNELGDEDVDFPFIGFEDVVTATNNFSSYNMLGKGGFGKVYKGILEGGKEVAVKRLSKGSGQGIDEFRNEVVLIARLQHKNLVKLVGCCIHEHERLLIYEYLPNKSLDAFLFDATRKTVVEWPKRFKIIKGVAQGLLYLHQDSRLTIIHRDLKAGNILLDDEMSPKISDFGMARIFGGNQQQANTTQDVGTYGYMSPEYAIQGIFSVKSDVYSFGILLLEISWCLWKDGNARDLVDSAIVQSCPLHEVLRCIHIGLLCIQDHPDDRPLMSSVVFMLENSTAPLPQPKQPIFFVQKNRATEDARQNMKNSVNGFSITVLEGR</sequence>
<dbReference type="FunFam" id="3.30.200.20:FF:000402">
    <property type="entry name" value="Serine/threonine-protein kinase"/>
    <property type="match status" value="2"/>
</dbReference>
<dbReference type="InterPro" id="IPR008271">
    <property type="entry name" value="Ser/Thr_kinase_AS"/>
</dbReference>
<dbReference type="PROSITE" id="PS00108">
    <property type="entry name" value="PROTEIN_KINASE_ST"/>
    <property type="match status" value="2"/>
</dbReference>
<evidence type="ECO:0000256" key="2">
    <source>
        <dbReference type="ARBA" id="ARBA00012513"/>
    </source>
</evidence>
<dbReference type="SMART" id="SM00220">
    <property type="entry name" value="S_TKc"/>
    <property type="match status" value="2"/>
</dbReference>
<dbReference type="InterPro" id="IPR021820">
    <property type="entry name" value="S-locus_recpt_kinase_C"/>
</dbReference>
<evidence type="ECO:0000259" key="22">
    <source>
        <dbReference type="PROSITE" id="PS50927"/>
    </source>
</evidence>
<dbReference type="InterPro" id="IPR017441">
    <property type="entry name" value="Protein_kinase_ATP_BS"/>
</dbReference>
<keyword evidence="13" id="KW-1015">Disulfide bond</keyword>
<dbReference type="Gene3D" id="3.30.200.20">
    <property type="entry name" value="Phosphorylase Kinase, domain 1"/>
    <property type="match status" value="2"/>
</dbReference>
<dbReference type="Pfam" id="PF00954">
    <property type="entry name" value="S_locus_glycop"/>
    <property type="match status" value="1"/>
</dbReference>
<dbReference type="Pfam" id="PF11883">
    <property type="entry name" value="DUF3403"/>
    <property type="match status" value="1"/>
</dbReference>
<evidence type="ECO:0000256" key="16">
    <source>
        <dbReference type="ARBA" id="ARBA00047899"/>
    </source>
</evidence>
<dbReference type="GO" id="GO:0004674">
    <property type="term" value="F:protein serine/threonine kinase activity"/>
    <property type="evidence" value="ECO:0007669"/>
    <property type="project" value="UniProtKB-KW"/>
</dbReference>
<dbReference type="SUPFAM" id="SSF56112">
    <property type="entry name" value="Protein kinase-like (PK-like)"/>
    <property type="match status" value="2"/>
</dbReference>
<dbReference type="EC" id="2.7.11.1" evidence="2"/>
<dbReference type="InterPro" id="IPR000858">
    <property type="entry name" value="S_locus_glycoprot_dom"/>
</dbReference>
<feature type="signal peptide" evidence="20">
    <location>
        <begin position="1"/>
        <end position="18"/>
    </location>
</feature>
<dbReference type="Gene3D" id="2.90.10.10">
    <property type="entry name" value="Bulb-type lectin domain"/>
    <property type="match status" value="1"/>
</dbReference>
<dbReference type="GO" id="GO:0048544">
    <property type="term" value="P:recognition of pollen"/>
    <property type="evidence" value="ECO:0007669"/>
    <property type="project" value="InterPro"/>
</dbReference>
<evidence type="ECO:0000256" key="14">
    <source>
        <dbReference type="ARBA" id="ARBA00023170"/>
    </source>
</evidence>
<evidence type="ECO:0000256" key="10">
    <source>
        <dbReference type="ARBA" id="ARBA00022840"/>
    </source>
</evidence>
<keyword evidence="12 19" id="KW-0472">Membrane</keyword>
<evidence type="ECO:0000256" key="9">
    <source>
        <dbReference type="ARBA" id="ARBA00022777"/>
    </source>
</evidence>
<feature type="binding site" evidence="18">
    <location>
        <position position="951"/>
    </location>
    <ligand>
        <name>ATP</name>
        <dbReference type="ChEBI" id="CHEBI:30616"/>
    </ligand>
</feature>
<feature type="transmembrane region" description="Helical" evidence="19">
    <location>
        <begin position="855"/>
        <end position="874"/>
    </location>
</feature>
<evidence type="ECO:0000259" key="21">
    <source>
        <dbReference type="PROSITE" id="PS50011"/>
    </source>
</evidence>
<dbReference type="InterPro" id="IPR036426">
    <property type="entry name" value="Bulb-type_lectin_dom_sf"/>
</dbReference>
<keyword evidence="7 20" id="KW-0732">Signal</keyword>
<evidence type="ECO:0000256" key="13">
    <source>
        <dbReference type="ARBA" id="ARBA00023157"/>
    </source>
</evidence>
<keyword evidence="14" id="KW-0675">Receptor</keyword>
<dbReference type="Pfam" id="PF01453">
    <property type="entry name" value="B_lectin"/>
    <property type="match status" value="1"/>
</dbReference>
<dbReference type="FunFam" id="2.90.10.10:FF:000014">
    <property type="entry name" value="Serine/threonine-protein kinase"/>
    <property type="match status" value="1"/>
</dbReference>
<keyword evidence="8 18" id="KW-0547">Nucleotide-binding</keyword>
<keyword evidence="6 19" id="KW-0812">Transmembrane</keyword>
<dbReference type="InterPro" id="IPR000719">
    <property type="entry name" value="Prot_kinase_dom"/>
</dbReference>
<dbReference type="PROSITE" id="PS50927">
    <property type="entry name" value="BULB_LECTIN"/>
    <property type="match status" value="1"/>
</dbReference>
<keyword evidence="3" id="KW-1003">Cell membrane</keyword>
<protein>
    <recommendedName>
        <fullName evidence="2">non-specific serine/threonine protein kinase</fullName>
        <ecNumber evidence="2">2.7.11.1</ecNumber>
    </recommendedName>
</protein>
<dbReference type="Pfam" id="PF07714">
    <property type="entry name" value="PK_Tyr_Ser-Thr"/>
    <property type="match status" value="2"/>
</dbReference>
<dbReference type="PROSITE" id="PS50948">
    <property type="entry name" value="PAN"/>
    <property type="match status" value="1"/>
</dbReference>
<evidence type="ECO:0000256" key="8">
    <source>
        <dbReference type="ARBA" id="ARBA00022741"/>
    </source>
</evidence>
<dbReference type="CDD" id="cd14066">
    <property type="entry name" value="STKc_IRAK"/>
    <property type="match status" value="2"/>
</dbReference>
<evidence type="ECO:0000256" key="15">
    <source>
        <dbReference type="ARBA" id="ARBA00023180"/>
    </source>
</evidence>
<reference evidence="24" key="2">
    <citation type="submission" date="2013-04" db="UniProtKB">
        <authorList>
            <consortium name="EnsemblPlants"/>
        </authorList>
    </citation>
    <scope>IDENTIFICATION</scope>
</reference>
<dbReference type="Pfam" id="PF08276">
    <property type="entry name" value="PAN_2"/>
    <property type="match status" value="1"/>
</dbReference>
<evidence type="ECO:0000256" key="20">
    <source>
        <dbReference type="SAM" id="SignalP"/>
    </source>
</evidence>
<feature type="domain" description="Bulb-type lectin" evidence="22">
    <location>
        <begin position="19"/>
        <end position="148"/>
    </location>
</feature>
<dbReference type="InterPro" id="IPR001480">
    <property type="entry name" value="Bulb-type_lectin_dom"/>
</dbReference>
<evidence type="ECO:0000256" key="17">
    <source>
        <dbReference type="ARBA" id="ARBA00048679"/>
    </source>
</evidence>
<dbReference type="SUPFAM" id="SSF51110">
    <property type="entry name" value="alpha-D-mannose-specific plant lectins"/>
    <property type="match status" value="1"/>
</dbReference>
<keyword evidence="5" id="KW-0808">Transferase</keyword>
<name>J3M1Q3_ORYBR</name>
<dbReference type="AlphaFoldDB" id="J3M1Q3"/>
<dbReference type="GO" id="GO:0005886">
    <property type="term" value="C:plasma membrane"/>
    <property type="evidence" value="ECO:0007669"/>
    <property type="project" value="UniProtKB-SubCell"/>
</dbReference>
<dbReference type="PANTHER" id="PTHR27002">
    <property type="entry name" value="RECEPTOR-LIKE SERINE/THREONINE-PROTEIN KINASE SD1-8"/>
    <property type="match status" value="1"/>
</dbReference>
<feature type="binding site" evidence="18">
    <location>
        <position position="547"/>
    </location>
    <ligand>
        <name>ATP</name>
        <dbReference type="ChEBI" id="CHEBI:30616"/>
    </ligand>
</feature>
<dbReference type="GO" id="GO:0005524">
    <property type="term" value="F:ATP binding"/>
    <property type="evidence" value="ECO:0007669"/>
    <property type="project" value="UniProtKB-UniRule"/>
</dbReference>
<organism evidence="24">
    <name type="scientific">Oryza brachyantha</name>
    <name type="common">malo sina</name>
    <dbReference type="NCBI Taxonomy" id="4533"/>
    <lineage>
        <taxon>Eukaryota</taxon>
        <taxon>Viridiplantae</taxon>
        <taxon>Streptophyta</taxon>
        <taxon>Embryophyta</taxon>
        <taxon>Tracheophyta</taxon>
        <taxon>Spermatophyta</taxon>
        <taxon>Magnoliopsida</taxon>
        <taxon>Liliopsida</taxon>
        <taxon>Poales</taxon>
        <taxon>Poaceae</taxon>
        <taxon>BOP clade</taxon>
        <taxon>Oryzoideae</taxon>
        <taxon>Oryzeae</taxon>
        <taxon>Oryzinae</taxon>
        <taxon>Oryza</taxon>
    </lineage>
</organism>
<feature type="domain" description="Protein kinase" evidence="21">
    <location>
        <begin position="519"/>
        <end position="796"/>
    </location>
</feature>
<evidence type="ECO:0000256" key="11">
    <source>
        <dbReference type="ARBA" id="ARBA00022989"/>
    </source>
</evidence>
<dbReference type="eggNOG" id="ENOG502RYA2">
    <property type="taxonomic scope" value="Eukaryota"/>
</dbReference>
<keyword evidence="11 19" id="KW-1133">Transmembrane helix</keyword>
<keyword evidence="4" id="KW-0723">Serine/threonine-protein kinase</keyword>
<dbReference type="Proteomes" id="UP000006038">
    <property type="component" value="Chromosome 4"/>
</dbReference>
<evidence type="ECO:0000256" key="19">
    <source>
        <dbReference type="SAM" id="Phobius"/>
    </source>
</evidence>
<dbReference type="PANTHER" id="PTHR27002:SF828">
    <property type="entry name" value="OS04G0633600 PROTEIN"/>
    <property type="match status" value="1"/>
</dbReference>
<feature type="chain" id="PRO_5005685627" description="non-specific serine/threonine protein kinase" evidence="20">
    <location>
        <begin position="19"/>
        <end position="1218"/>
    </location>
</feature>
<dbReference type="HOGENOM" id="CLU_000288_116_4_1"/>
<dbReference type="InterPro" id="IPR003609">
    <property type="entry name" value="Pan_app"/>
</dbReference>
<feature type="domain" description="Apple" evidence="23">
    <location>
        <begin position="342"/>
        <end position="429"/>
    </location>
</feature>
<dbReference type="PROSITE" id="PS00107">
    <property type="entry name" value="PROTEIN_KINASE_ATP"/>
    <property type="match status" value="2"/>
</dbReference>
<dbReference type="InterPro" id="IPR011009">
    <property type="entry name" value="Kinase-like_dom_sf"/>
</dbReference>
<evidence type="ECO:0000256" key="4">
    <source>
        <dbReference type="ARBA" id="ARBA00022527"/>
    </source>
</evidence>
<accession>J3M1Q3</accession>
<comment type="catalytic activity">
    <reaction evidence="16">
        <text>L-threonyl-[protein] + ATP = O-phospho-L-threonyl-[protein] + ADP + H(+)</text>
        <dbReference type="Rhea" id="RHEA:46608"/>
        <dbReference type="Rhea" id="RHEA-COMP:11060"/>
        <dbReference type="Rhea" id="RHEA-COMP:11605"/>
        <dbReference type="ChEBI" id="CHEBI:15378"/>
        <dbReference type="ChEBI" id="CHEBI:30013"/>
        <dbReference type="ChEBI" id="CHEBI:30616"/>
        <dbReference type="ChEBI" id="CHEBI:61977"/>
        <dbReference type="ChEBI" id="CHEBI:456216"/>
        <dbReference type="EC" id="2.7.11.1"/>
    </reaction>
</comment>
<dbReference type="CDD" id="cd00028">
    <property type="entry name" value="B_lectin"/>
    <property type="match status" value="1"/>
</dbReference>
<keyword evidence="15" id="KW-0325">Glycoprotein</keyword>
<evidence type="ECO:0000256" key="12">
    <source>
        <dbReference type="ARBA" id="ARBA00023136"/>
    </source>
</evidence>
<dbReference type="SMART" id="SM00108">
    <property type="entry name" value="B_lectin"/>
    <property type="match status" value="1"/>
</dbReference>
<dbReference type="GO" id="GO:0051707">
    <property type="term" value="P:response to other organism"/>
    <property type="evidence" value="ECO:0007669"/>
    <property type="project" value="UniProtKB-ARBA"/>
</dbReference>
<evidence type="ECO:0000256" key="1">
    <source>
        <dbReference type="ARBA" id="ARBA00004251"/>
    </source>
</evidence>
<dbReference type="Gramene" id="OB04G33280.1">
    <property type="protein sequence ID" value="OB04G33280.1"/>
    <property type="gene ID" value="OB04G33280"/>
</dbReference>
<comment type="subcellular location">
    <subcellularLocation>
        <location evidence="1">Cell membrane</location>
        <topology evidence="1">Single-pass type I membrane protein</topology>
    </subcellularLocation>
</comment>